<keyword evidence="6" id="KW-1185">Reference proteome</keyword>
<dbReference type="InterPro" id="IPR018490">
    <property type="entry name" value="cNMP-bd_dom_sf"/>
</dbReference>
<sequence>MDKISPEWLQTIAALQDVPLVQLQWLIDNSTQHVLEEGGVLFKPGEPIKGTFVVITGAIRFCILQGKELLELTTFESKAVTGYLPFSRAKKIVGLGEAVSQLEYLFFPVERMDEMIRTQFELTQALVHIMTSRVRDFTAFEQQNEKMMALGKLSAGLAHELNNPAAAVVRGSASLLAHLKLTPETFKKVMAIQLTEEAVGLLNDQLFAILKRERPNNLTMMQRSSREDDLMEWMAEYRIANSSEVAENMVEFGFTLQDLDNFKKHIPLNSVSAVFNWINNNLVTEKMVMDIAAASRRISELVGAVKNFTHMDQGHGKQYADIHTGIRNTLTMMQFKIRQGNISLDEQFDTTLPEVNAMVGELNQVWTNLIDNALDAMAVNGTGILQLKTRRDRECVEVTITDNGPGIPDEVMSRIFDPFFTTKEVGKGTGLGLDVVTRIVNQHKGSIKVSSRPGQTSFMVAFPIDGK</sequence>
<dbReference type="Pfam" id="PF02518">
    <property type="entry name" value="HATPase_c"/>
    <property type="match status" value="1"/>
</dbReference>
<dbReference type="RefSeq" id="WP_081202933.1">
    <property type="nucleotide sequence ID" value="NZ_FOCZ01000016.1"/>
</dbReference>
<dbReference type="Gene3D" id="1.10.287.130">
    <property type="match status" value="1"/>
</dbReference>
<dbReference type="STRING" id="354355.SAMN05660816_05895"/>
<dbReference type="InterPro" id="IPR003594">
    <property type="entry name" value="HATPase_dom"/>
</dbReference>
<dbReference type="PANTHER" id="PTHR43065:SF48">
    <property type="entry name" value="HISTIDINE KINASE"/>
    <property type="match status" value="1"/>
</dbReference>
<evidence type="ECO:0000313" key="5">
    <source>
        <dbReference type="EMBL" id="OQP44880.1"/>
    </source>
</evidence>
<dbReference type="PROSITE" id="PS50109">
    <property type="entry name" value="HIS_KIN"/>
    <property type="match status" value="1"/>
</dbReference>
<feature type="domain" description="Histidine kinase" evidence="4">
    <location>
        <begin position="267"/>
        <end position="466"/>
    </location>
</feature>
<dbReference type="SUPFAM" id="SSF47384">
    <property type="entry name" value="Homodimeric domain of signal transducing histidine kinase"/>
    <property type="match status" value="1"/>
</dbReference>
<dbReference type="CDD" id="cd00082">
    <property type="entry name" value="HisKA"/>
    <property type="match status" value="1"/>
</dbReference>
<dbReference type="EMBL" id="LVXG01000034">
    <property type="protein sequence ID" value="OQP44880.1"/>
    <property type="molecule type" value="Genomic_DNA"/>
</dbReference>
<protein>
    <recommendedName>
        <fullName evidence="2">histidine kinase</fullName>
        <ecNumber evidence="2">2.7.13.3</ecNumber>
    </recommendedName>
</protein>
<dbReference type="PANTHER" id="PTHR43065">
    <property type="entry name" value="SENSOR HISTIDINE KINASE"/>
    <property type="match status" value="1"/>
</dbReference>
<evidence type="ECO:0000256" key="1">
    <source>
        <dbReference type="ARBA" id="ARBA00000085"/>
    </source>
</evidence>
<dbReference type="AlphaFoldDB" id="A0A1V9EFI1"/>
<dbReference type="InterPro" id="IPR014710">
    <property type="entry name" value="RmlC-like_jellyroll"/>
</dbReference>
<dbReference type="InterPro" id="IPR003661">
    <property type="entry name" value="HisK_dim/P_dom"/>
</dbReference>
<dbReference type="GO" id="GO:0000155">
    <property type="term" value="F:phosphorelay sensor kinase activity"/>
    <property type="evidence" value="ECO:0007669"/>
    <property type="project" value="InterPro"/>
</dbReference>
<comment type="caution">
    <text evidence="5">The sequence shown here is derived from an EMBL/GenBank/DDBJ whole genome shotgun (WGS) entry which is preliminary data.</text>
</comment>
<dbReference type="PRINTS" id="PR00344">
    <property type="entry name" value="BCTRLSENSOR"/>
</dbReference>
<organism evidence="5 6">
    <name type="scientific">Niastella yeongjuensis</name>
    <dbReference type="NCBI Taxonomy" id="354355"/>
    <lineage>
        <taxon>Bacteria</taxon>
        <taxon>Pseudomonadati</taxon>
        <taxon>Bacteroidota</taxon>
        <taxon>Chitinophagia</taxon>
        <taxon>Chitinophagales</taxon>
        <taxon>Chitinophagaceae</taxon>
        <taxon>Niastella</taxon>
    </lineage>
</organism>
<dbReference type="OrthoDB" id="9806995at2"/>
<dbReference type="Gene3D" id="3.30.565.10">
    <property type="entry name" value="Histidine kinase-like ATPase, C-terminal domain"/>
    <property type="match status" value="1"/>
</dbReference>
<dbReference type="EC" id="2.7.13.3" evidence="2"/>
<dbReference type="SMART" id="SM00387">
    <property type="entry name" value="HATPase_c"/>
    <property type="match status" value="1"/>
</dbReference>
<keyword evidence="3" id="KW-0597">Phosphoprotein</keyword>
<comment type="catalytic activity">
    <reaction evidence="1">
        <text>ATP + protein L-histidine = ADP + protein N-phospho-L-histidine.</text>
        <dbReference type="EC" id="2.7.13.3"/>
    </reaction>
</comment>
<proteinExistence type="predicted"/>
<dbReference type="Gene3D" id="2.60.120.10">
    <property type="entry name" value="Jelly Rolls"/>
    <property type="match status" value="1"/>
</dbReference>
<dbReference type="InterPro" id="IPR036890">
    <property type="entry name" value="HATPase_C_sf"/>
</dbReference>
<dbReference type="InterPro" id="IPR036097">
    <property type="entry name" value="HisK_dim/P_sf"/>
</dbReference>
<accession>A0A1V9EFI1</accession>
<evidence type="ECO:0000259" key="4">
    <source>
        <dbReference type="PROSITE" id="PS50109"/>
    </source>
</evidence>
<dbReference type="SUPFAM" id="SSF51206">
    <property type="entry name" value="cAMP-binding domain-like"/>
    <property type="match status" value="1"/>
</dbReference>
<evidence type="ECO:0000313" key="6">
    <source>
        <dbReference type="Proteomes" id="UP000192610"/>
    </source>
</evidence>
<dbReference type="Proteomes" id="UP000192610">
    <property type="component" value="Unassembled WGS sequence"/>
</dbReference>
<dbReference type="InterPro" id="IPR004358">
    <property type="entry name" value="Sig_transdc_His_kin-like_C"/>
</dbReference>
<name>A0A1V9EFI1_9BACT</name>
<reference evidence="6" key="1">
    <citation type="submission" date="2016-04" db="EMBL/GenBank/DDBJ databases">
        <authorList>
            <person name="Chen L."/>
            <person name="Zhuang W."/>
            <person name="Wang G."/>
        </authorList>
    </citation>
    <scope>NUCLEOTIDE SEQUENCE [LARGE SCALE GENOMIC DNA]</scope>
    <source>
        <strain evidence="6">17621</strain>
    </source>
</reference>
<dbReference type="InterPro" id="IPR005467">
    <property type="entry name" value="His_kinase_dom"/>
</dbReference>
<gene>
    <name evidence="5" type="ORF">A4H97_11015</name>
</gene>
<dbReference type="SUPFAM" id="SSF55874">
    <property type="entry name" value="ATPase domain of HSP90 chaperone/DNA topoisomerase II/histidine kinase"/>
    <property type="match status" value="1"/>
</dbReference>
<evidence type="ECO:0000256" key="3">
    <source>
        <dbReference type="ARBA" id="ARBA00022553"/>
    </source>
</evidence>
<evidence type="ECO:0000256" key="2">
    <source>
        <dbReference type="ARBA" id="ARBA00012438"/>
    </source>
</evidence>